<reference evidence="2" key="1">
    <citation type="journal article" date="2015" name="Nat. Genet.">
        <title>The genome and transcriptome of the zoonotic hookworm Ancylostoma ceylanicum identify infection-specific gene families.</title>
        <authorList>
            <person name="Schwarz E.M."/>
            <person name="Hu Y."/>
            <person name="Antoshechkin I."/>
            <person name="Miller M.M."/>
            <person name="Sternberg P.W."/>
            <person name="Aroian R.V."/>
        </authorList>
    </citation>
    <scope>NUCLEOTIDE SEQUENCE</scope>
    <source>
        <strain evidence="2">HY135</strain>
    </source>
</reference>
<dbReference type="Proteomes" id="UP000024635">
    <property type="component" value="Unassembled WGS sequence"/>
</dbReference>
<organism evidence="1 2">
    <name type="scientific">Ancylostoma ceylanicum</name>
    <dbReference type="NCBI Taxonomy" id="53326"/>
    <lineage>
        <taxon>Eukaryota</taxon>
        <taxon>Metazoa</taxon>
        <taxon>Ecdysozoa</taxon>
        <taxon>Nematoda</taxon>
        <taxon>Chromadorea</taxon>
        <taxon>Rhabditida</taxon>
        <taxon>Rhabditina</taxon>
        <taxon>Rhabditomorpha</taxon>
        <taxon>Strongyloidea</taxon>
        <taxon>Ancylostomatidae</taxon>
        <taxon>Ancylostomatinae</taxon>
        <taxon>Ancylostoma</taxon>
    </lineage>
</organism>
<evidence type="ECO:0000313" key="1">
    <source>
        <dbReference type="EMBL" id="EYC40540.1"/>
    </source>
</evidence>
<comment type="caution">
    <text evidence="1">The sequence shown here is derived from an EMBL/GenBank/DDBJ whole genome shotgun (WGS) entry which is preliminary data.</text>
</comment>
<sequence length="69" mass="7725">MGKWRGGVSTFTLGNPIDAYNSCRTDTRVPRFKQLIYSYSEYHFSTFPAVSTNQAHCFPLCPPKSGTMG</sequence>
<name>A0A016WLQ5_9BILA</name>
<accession>A0A016WLQ5</accession>
<dbReference type="AlphaFoldDB" id="A0A016WLQ5"/>
<keyword evidence="2" id="KW-1185">Reference proteome</keyword>
<gene>
    <name evidence="1" type="primary">Acey_s0608.g606</name>
    <name evidence="1" type="ORF">Y032_0608g606</name>
</gene>
<evidence type="ECO:0000313" key="2">
    <source>
        <dbReference type="Proteomes" id="UP000024635"/>
    </source>
</evidence>
<proteinExistence type="predicted"/>
<dbReference type="EMBL" id="JARK01000208">
    <property type="protein sequence ID" value="EYC40540.1"/>
    <property type="molecule type" value="Genomic_DNA"/>
</dbReference>
<protein>
    <submittedName>
        <fullName evidence="1">Uncharacterized protein</fullName>
    </submittedName>
</protein>